<protein>
    <submittedName>
        <fullName evidence="1">Uncharacterized protein</fullName>
    </submittedName>
</protein>
<sequence>MMAIESLNSPLISWHMLRLFNRPHFLNQRRCPDLRYCLARTLHIHRHARITGGNFIEFSPIKHPGLGAGMSLRLLCSRFVLHDWFVPRGSCVPCPGVLRPGPR</sequence>
<reference evidence="1 2" key="1">
    <citation type="submission" date="2021-01" db="EMBL/GenBank/DDBJ databases">
        <title>Chromosome-level genome assembly of a human fungal pathogen reveals clustering of transcriptionally co-regulated genes.</title>
        <authorList>
            <person name="Voorhies M."/>
            <person name="Cohen S."/>
            <person name="Shea T.P."/>
            <person name="Petrus S."/>
            <person name="Munoz J.F."/>
            <person name="Poplawski S."/>
            <person name="Goldman W.E."/>
            <person name="Michael T."/>
            <person name="Cuomo C.A."/>
            <person name="Sil A."/>
            <person name="Beyhan S."/>
        </authorList>
    </citation>
    <scope>NUCLEOTIDE SEQUENCE [LARGE SCALE GENOMIC DNA]</scope>
    <source>
        <strain evidence="1 2">G184AR</strain>
    </source>
</reference>
<dbReference type="EMBL" id="JAEVHI010000001">
    <property type="protein sequence ID" value="KAG5303248.1"/>
    <property type="molecule type" value="Genomic_DNA"/>
</dbReference>
<dbReference type="Proteomes" id="UP000670092">
    <property type="component" value="Unassembled WGS sequence"/>
</dbReference>
<dbReference type="AlphaFoldDB" id="A0A8H7Z6W6"/>
<comment type="caution">
    <text evidence="1">The sequence shown here is derived from an EMBL/GenBank/DDBJ whole genome shotgun (WGS) entry which is preliminary data.</text>
</comment>
<organism evidence="1 2">
    <name type="scientific">Ajellomyces capsulatus</name>
    <name type="common">Darling's disease fungus</name>
    <name type="synonym">Histoplasma capsulatum</name>
    <dbReference type="NCBI Taxonomy" id="5037"/>
    <lineage>
        <taxon>Eukaryota</taxon>
        <taxon>Fungi</taxon>
        <taxon>Dikarya</taxon>
        <taxon>Ascomycota</taxon>
        <taxon>Pezizomycotina</taxon>
        <taxon>Eurotiomycetes</taxon>
        <taxon>Eurotiomycetidae</taxon>
        <taxon>Onygenales</taxon>
        <taxon>Ajellomycetaceae</taxon>
        <taxon>Histoplasma</taxon>
    </lineage>
</organism>
<proteinExistence type="predicted"/>
<evidence type="ECO:0000313" key="1">
    <source>
        <dbReference type="EMBL" id="KAG5303248.1"/>
    </source>
</evidence>
<evidence type="ECO:0000313" key="2">
    <source>
        <dbReference type="Proteomes" id="UP000670092"/>
    </source>
</evidence>
<name>A0A8H7Z6W6_AJECA</name>
<accession>A0A8H7Z6W6</accession>
<gene>
    <name evidence="1" type="ORF">I7I52_01188</name>
</gene>
<dbReference type="VEuPathDB" id="FungiDB:I7I52_01188"/>